<dbReference type="InterPro" id="IPR036640">
    <property type="entry name" value="ABC1_TM_sf"/>
</dbReference>
<evidence type="ECO:0000256" key="1">
    <source>
        <dbReference type="ARBA" id="ARBA00004141"/>
    </source>
</evidence>
<feature type="domain" description="ABC transmembrane type-1" evidence="6">
    <location>
        <begin position="19"/>
        <end position="278"/>
    </location>
</feature>
<feature type="transmembrane region" description="Helical" evidence="5">
    <location>
        <begin position="134"/>
        <end position="152"/>
    </location>
</feature>
<evidence type="ECO:0000256" key="4">
    <source>
        <dbReference type="ARBA" id="ARBA00023136"/>
    </source>
</evidence>
<sequence>MRTGRAAIKLLRYRPGLFLLTILFRGADDLVPFLTGLVMKAFFDTLTGDAQAGSNPWTFVALFIAVEIGDRIALFGSAIVWPRWWYAIESLLRKNLMDALLNVRTPRRISSASGEVTNRFRDDVGAVVRYLERYIHLWGNLIFAALAIAWMARINVMITFVTVIPSILVVIIIDAARKYIYQYRTAQRVATAQVTNFINEMFQAVLAIKVATMESNVISHFHRLNDGRRKSTLIDNLFEQLLRSINQNLGNVATGVILILVAERMKSGDFTVGILPSS</sequence>
<gene>
    <name evidence="7" type="ORF">GBAR_LOCUS7067</name>
</gene>
<reference evidence="7" key="1">
    <citation type="submission" date="2023-03" db="EMBL/GenBank/DDBJ databases">
        <authorList>
            <person name="Steffen K."/>
            <person name="Cardenas P."/>
        </authorList>
    </citation>
    <scope>NUCLEOTIDE SEQUENCE</scope>
</reference>
<dbReference type="PANTHER" id="PTHR43394:SF1">
    <property type="entry name" value="ATP-BINDING CASSETTE SUB-FAMILY B MEMBER 10, MITOCHONDRIAL"/>
    <property type="match status" value="1"/>
</dbReference>
<dbReference type="EMBL" id="CASHTH010001064">
    <property type="protein sequence ID" value="CAI8010764.1"/>
    <property type="molecule type" value="Genomic_DNA"/>
</dbReference>
<evidence type="ECO:0000256" key="2">
    <source>
        <dbReference type="ARBA" id="ARBA00022692"/>
    </source>
</evidence>
<evidence type="ECO:0000256" key="5">
    <source>
        <dbReference type="SAM" id="Phobius"/>
    </source>
</evidence>
<organism evidence="7 8">
    <name type="scientific">Geodia barretti</name>
    <name type="common">Barrett's horny sponge</name>
    <dbReference type="NCBI Taxonomy" id="519541"/>
    <lineage>
        <taxon>Eukaryota</taxon>
        <taxon>Metazoa</taxon>
        <taxon>Porifera</taxon>
        <taxon>Demospongiae</taxon>
        <taxon>Heteroscleromorpha</taxon>
        <taxon>Tetractinellida</taxon>
        <taxon>Astrophorina</taxon>
        <taxon>Geodiidae</taxon>
        <taxon>Geodia</taxon>
    </lineage>
</organism>
<proteinExistence type="predicted"/>
<evidence type="ECO:0000256" key="3">
    <source>
        <dbReference type="ARBA" id="ARBA00022989"/>
    </source>
</evidence>
<dbReference type="AlphaFoldDB" id="A0AA35W823"/>
<feature type="transmembrane region" description="Helical" evidence="5">
    <location>
        <begin position="59"/>
        <end position="81"/>
    </location>
</feature>
<dbReference type="PANTHER" id="PTHR43394">
    <property type="entry name" value="ATP-DEPENDENT PERMEASE MDL1, MITOCHONDRIAL"/>
    <property type="match status" value="1"/>
</dbReference>
<feature type="transmembrane region" description="Helical" evidence="5">
    <location>
        <begin position="16"/>
        <end position="39"/>
    </location>
</feature>
<dbReference type="InterPro" id="IPR011527">
    <property type="entry name" value="ABC1_TM_dom"/>
</dbReference>
<dbReference type="SUPFAM" id="SSF90123">
    <property type="entry name" value="ABC transporter transmembrane region"/>
    <property type="match status" value="1"/>
</dbReference>
<dbReference type="GO" id="GO:0005524">
    <property type="term" value="F:ATP binding"/>
    <property type="evidence" value="ECO:0007669"/>
    <property type="project" value="InterPro"/>
</dbReference>
<keyword evidence="4 5" id="KW-0472">Membrane</keyword>
<comment type="subcellular location">
    <subcellularLocation>
        <location evidence="1">Membrane</location>
        <topology evidence="1">Multi-pass membrane protein</topology>
    </subcellularLocation>
</comment>
<evidence type="ECO:0000313" key="8">
    <source>
        <dbReference type="Proteomes" id="UP001174909"/>
    </source>
</evidence>
<accession>A0AA35W823</accession>
<dbReference type="PROSITE" id="PS50929">
    <property type="entry name" value="ABC_TM1F"/>
    <property type="match status" value="1"/>
</dbReference>
<dbReference type="GO" id="GO:0016020">
    <property type="term" value="C:membrane"/>
    <property type="evidence" value="ECO:0007669"/>
    <property type="project" value="UniProtKB-SubCell"/>
</dbReference>
<evidence type="ECO:0000259" key="6">
    <source>
        <dbReference type="PROSITE" id="PS50929"/>
    </source>
</evidence>
<protein>
    <recommendedName>
        <fullName evidence="6">ABC transmembrane type-1 domain-containing protein</fullName>
    </recommendedName>
</protein>
<evidence type="ECO:0000313" key="7">
    <source>
        <dbReference type="EMBL" id="CAI8010764.1"/>
    </source>
</evidence>
<dbReference type="Proteomes" id="UP001174909">
    <property type="component" value="Unassembled WGS sequence"/>
</dbReference>
<dbReference type="Pfam" id="PF00664">
    <property type="entry name" value="ABC_membrane"/>
    <property type="match status" value="1"/>
</dbReference>
<comment type="caution">
    <text evidence="7">The sequence shown here is derived from an EMBL/GenBank/DDBJ whole genome shotgun (WGS) entry which is preliminary data.</text>
</comment>
<keyword evidence="2 5" id="KW-0812">Transmembrane</keyword>
<keyword evidence="3 5" id="KW-1133">Transmembrane helix</keyword>
<name>A0AA35W823_GEOBA</name>
<dbReference type="GO" id="GO:0015421">
    <property type="term" value="F:ABC-type oligopeptide transporter activity"/>
    <property type="evidence" value="ECO:0007669"/>
    <property type="project" value="TreeGrafter"/>
</dbReference>
<feature type="transmembrane region" description="Helical" evidence="5">
    <location>
        <begin position="158"/>
        <end position="176"/>
    </location>
</feature>
<dbReference type="InterPro" id="IPR039421">
    <property type="entry name" value="Type_1_exporter"/>
</dbReference>
<keyword evidence="8" id="KW-1185">Reference proteome</keyword>
<dbReference type="Gene3D" id="1.20.1560.10">
    <property type="entry name" value="ABC transporter type 1, transmembrane domain"/>
    <property type="match status" value="1"/>
</dbReference>